<comment type="caution">
    <text evidence="10">The sequence shown here is derived from an EMBL/GenBank/DDBJ whole genome shotgun (WGS) entry which is preliminary data.</text>
</comment>
<name>A0ABU0GH77_9CELL</name>
<evidence type="ECO:0000256" key="3">
    <source>
        <dbReference type="ARBA" id="ARBA00022555"/>
    </source>
</evidence>
<feature type="domain" description="Exoribonuclease phosphorolytic" evidence="9">
    <location>
        <begin position="173"/>
        <end position="238"/>
    </location>
</feature>
<dbReference type="SUPFAM" id="SSF55666">
    <property type="entry name" value="Ribonuclease PH domain 2-like"/>
    <property type="match status" value="1"/>
</dbReference>
<keyword evidence="7 10" id="KW-0808">Transferase</keyword>
<evidence type="ECO:0000256" key="1">
    <source>
        <dbReference type="ARBA" id="ARBA00006678"/>
    </source>
</evidence>
<dbReference type="PROSITE" id="PS01277">
    <property type="entry name" value="RIBONUCLEASE_PH"/>
    <property type="match status" value="1"/>
</dbReference>
<evidence type="ECO:0000256" key="6">
    <source>
        <dbReference type="ARBA" id="ARBA00022884"/>
    </source>
</evidence>
<dbReference type="InterPro" id="IPR018336">
    <property type="entry name" value="RNase_PH_CS"/>
</dbReference>
<reference evidence="10 11" key="1">
    <citation type="submission" date="2023-07" db="EMBL/GenBank/DDBJ databases">
        <title>Sequencing the genomes of 1000 actinobacteria strains.</title>
        <authorList>
            <person name="Klenk H.-P."/>
        </authorList>
    </citation>
    <scope>NUCLEOTIDE SEQUENCE [LARGE SCALE GENOMIC DNA]</scope>
    <source>
        <strain evidence="10 11">DSM 14785</strain>
    </source>
</reference>
<keyword evidence="6" id="KW-0694">RNA-binding</keyword>
<evidence type="ECO:0000256" key="2">
    <source>
        <dbReference type="ARBA" id="ARBA00022552"/>
    </source>
</evidence>
<dbReference type="EC" id="2.7.7.56" evidence="7"/>
<dbReference type="NCBIfam" id="TIGR01966">
    <property type="entry name" value="RNasePH"/>
    <property type="match status" value="1"/>
</dbReference>
<keyword evidence="3 7" id="KW-0820">tRNA-binding</keyword>
<comment type="subunit">
    <text evidence="7">Homohexameric ring arranged as a trimer of dimers.</text>
</comment>
<comment type="function">
    <text evidence="7">Phosphorolytic 3'-5' exoribonuclease that plays an important role in tRNA 3'-end maturation. Removes nucleotide residues following the 3'-CCA terminus of tRNAs; can also add nucleotides to the ends of RNA molecules by using nucleoside diphosphates as substrates, but this may not be physiologically important. Probably plays a role in initiation of 16S rRNA degradation (leading to ribosome degradation) during starvation.</text>
</comment>
<sequence length="271" mass="28067">MVSAESAGTAAAATRADGRRVDELRPVTITRRFLDAGEGSVLVEFGGTKVLCVASFTEGVPRWRKGSGEGWVTAEYAMLPRATNSRSDRESVRGKVGGRTHEISRLIGRSLRAVIDVAALGENTVVLDCDVLQADGGTRTAAITGAYVALADAVAWATSQRLVKPGRQVLRDSVAAVSVGVIDGVPMLDLPYEEDVRAQTDMNVVTTGSGTFVEVQGTAEHAPFDRAELDALLDLALAGTAQLAALQAAVLGAPAGDGSATRVPVPGTDAP</sequence>
<gene>
    <name evidence="7" type="primary">rph</name>
    <name evidence="10" type="ORF">JO380_000366</name>
</gene>
<dbReference type="RefSeq" id="WP_070320434.1">
    <property type="nucleotide sequence ID" value="NZ_CP194061.1"/>
</dbReference>
<feature type="binding site" evidence="7">
    <location>
        <begin position="137"/>
        <end position="139"/>
    </location>
    <ligand>
        <name>phosphate</name>
        <dbReference type="ChEBI" id="CHEBI:43474"/>
        <note>substrate</note>
    </ligand>
</feature>
<dbReference type="InterPro" id="IPR002381">
    <property type="entry name" value="RNase_PH_bac-type"/>
</dbReference>
<accession>A0ABU0GH77</accession>
<comment type="similarity">
    <text evidence="1 7">Belongs to the RNase PH family.</text>
</comment>
<keyword evidence="4 7" id="KW-0819">tRNA processing</keyword>
<dbReference type="InterPro" id="IPR027408">
    <property type="entry name" value="PNPase/RNase_PH_dom_sf"/>
</dbReference>
<dbReference type="HAMAP" id="MF_00564">
    <property type="entry name" value="RNase_PH"/>
    <property type="match status" value="1"/>
</dbReference>
<dbReference type="Gene3D" id="3.30.230.70">
    <property type="entry name" value="GHMP Kinase, N-terminal domain"/>
    <property type="match status" value="1"/>
</dbReference>
<evidence type="ECO:0000256" key="4">
    <source>
        <dbReference type="ARBA" id="ARBA00022694"/>
    </source>
</evidence>
<keyword evidence="5 7" id="KW-0548">Nucleotidyltransferase</keyword>
<dbReference type="PANTHER" id="PTHR11953">
    <property type="entry name" value="EXOSOME COMPLEX COMPONENT"/>
    <property type="match status" value="1"/>
</dbReference>
<feature type="domain" description="Exoribonuclease phosphorolytic" evidence="8">
    <location>
        <begin position="23"/>
        <end position="153"/>
    </location>
</feature>
<dbReference type="EMBL" id="JAUSVM010000001">
    <property type="protein sequence ID" value="MDQ0423985.1"/>
    <property type="molecule type" value="Genomic_DNA"/>
</dbReference>
<comment type="catalytic activity">
    <reaction evidence="7">
        <text>tRNA(n+1) + phosphate = tRNA(n) + a ribonucleoside 5'-diphosphate</text>
        <dbReference type="Rhea" id="RHEA:10628"/>
        <dbReference type="Rhea" id="RHEA-COMP:17343"/>
        <dbReference type="Rhea" id="RHEA-COMP:17344"/>
        <dbReference type="ChEBI" id="CHEBI:43474"/>
        <dbReference type="ChEBI" id="CHEBI:57930"/>
        <dbReference type="ChEBI" id="CHEBI:173114"/>
        <dbReference type="EC" id="2.7.7.56"/>
    </reaction>
</comment>
<feature type="binding site" evidence="7">
    <location>
        <position position="99"/>
    </location>
    <ligand>
        <name>phosphate</name>
        <dbReference type="ChEBI" id="CHEBI:43474"/>
        <note>substrate</note>
    </ligand>
</feature>
<evidence type="ECO:0000256" key="7">
    <source>
        <dbReference type="HAMAP-Rule" id="MF_00564"/>
    </source>
</evidence>
<dbReference type="InterPro" id="IPR036345">
    <property type="entry name" value="ExoRNase_PH_dom2_sf"/>
</dbReference>
<evidence type="ECO:0000256" key="5">
    <source>
        <dbReference type="ARBA" id="ARBA00022695"/>
    </source>
</evidence>
<dbReference type="InterPro" id="IPR050080">
    <property type="entry name" value="RNase_PH"/>
</dbReference>
<evidence type="ECO:0000259" key="9">
    <source>
        <dbReference type="Pfam" id="PF03725"/>
    </source>
</evidence>
<dbReference type="Proteomes" id="UP001240250">
    <property type="component" value="Unassembled WGS sequence"/>
</dbReference>
<protein>
    <recommendedName>
        <fullName evidence="7">Ribonuclease PH</fullName>
        <shortName evidence="7">RNase PH</shortName>
        <ecNumber evidence="7">2.7.7.56</ecNumber>
    </recommendedName>
    <alternativeName>
        <fullName evidence="7">tRNA nucleotidyltransferase</fullName>
    </alternativeName>
</protein>
<dbReference type="GO" id="GO:0009022">
    <property type="term" value="F:tRNA nucleotidyltransferase activity"/>
    <property type="evidence" value="ECO:0007669"/>
    <property type="project" value="UniProtKB-EC"/>
</dbReference>
<dbReference type="InterPro" id="IPR001247">
    <property type="entry name" value="ExoRNase_PH_dom1"/>
</dbReference>
<dbReference type="InterPro" id="IPR015847">
    <property type="entry name" value="ExoRNase_PH_dom2"/>
</dbReference>
<keyword evidence="2 7" id="KW-0698">rRNA processing</keyword>
<dbReference type="Pfam" id="PF01138">
    <property type="entry name" value="RNase_PH"/>
    <property type="match status" value="1"/>
</dbReference>
<evidence type="ECO:0000313" key="11">
    <source>
        <dbReference type="Proteomes" id="UP001240250"/>
    </source>
</evidence>
<proteinExistence type="inferred from homology"/>
<dbReference type="Pfam" id="PF03725">
    <property type="entry name" value="RNase_PH_C"/>
    <property type="match status" value="1"/>
</dbReference>
<dbReference type="PANTHER" id="PTHR11953:SF0">
    <property type="entry name" value="EXOSOME COMPLEX COMPONENT RRP41"/>
    <property type="match status" value="1"/>
</dbReference>
<keyword evidence="11" id="KW-1185">Reference proteome</keyword>
<organism evidence="10 11">
    <name type="scientific">Cellulomonas iranensis</name>
    <dbReference type="NCBI Taxonomy" id="76862"/>
    <lineage>
        <taxon>Bacteria</taxon>
        <taxon>Bacillati</taxon>
        <taxon>Actinomycetota</taxon>
        <taxon>Actinomycetes</taxon>
        <taxon>Micrococcales</taxon>
        <taxon>Cellulomonadaceae</taxon>
        <taxon>Cellulomonas</taxon>
    </lineage>
</organism>
<evidence type="ECO:0000313" key="10">
    <source>
        <dbReference type="EMBL" id="MDQ0423985.1"/>
    </source>
</evidence>
<evidence type="ECO:0000259" key="8">
    <source>
        <dbReference type="Pfam" id="PF01138"/>
    </source>
</evidence>
<dbReference type="SUPFAM" id="SSF54211">
    <property type="entry name" value="Ribosomal protein S5 domain 2-like"/>
    <property type="match status" value="1"/>
</dbReference>
<dbReference type="InterPro" id="IPR020568">
    <property type="entry name" value="Ribosomal_Su5_D2-typ_SF"/>
</dbReference>